<protein>
    <submittedName>
        <fullName evidence="1">Uncharacterized protein</fullName>
    </submittedName>
</protein>
<dbReference type="EMBL" id="CAKMRJ010005523">
    <property type="protein sequence ID" value="CAH1445983.1"/>
    <property type="molecule type" value="Genomic_DNA"/>
</dbReference>
<gene>
    <name evidence="1" type="ORF">LVIROSA_LOCUS31711</name>
</gene>
<keyword evidence="2" id="KW-1185">Reference proteome</keyword>
<dbReference type="AlphaFoldDB" id="A0AAU9P7J0"/>
<evidence type="ECO:0000313" key="2">
    <source>
        <dbReference type="Proteomes" id="UP001157418"/>
    </source>
</evidence>
<sequence>MNPEPSLEPSTTTTLHECLKLFGARFGLFEASKTDYTVVNTRPLLLDSSVSASSSKNPKRTFIPSFGKEAPLPRLVTFASSLPEFQCPFAMTSIPKGLELADASNEESLDRACSCLMEGIHLLNEGIRVLHENMDVEAKDLREEVHGLLERIIWLGEDLCFAAGDHVSGKDVSIKLLEEEFSKVKTGVSEKDAQIAFLGELQTSAKQDWLQYLMISERGVSYFQWVMKED</sequence>
<accession>A0AAU9P7J0</accession>
<evidence type="ECO:0000313" key="1">
    <source>
        <dbReference type="EMBL" id="CAH1445983.1"/>
    </source>
</evidence>
<reference evidence="1 2" key="1">
    <citation type="submission" date="2022-01" db="EMBL/GenBank/DDBJ databases">
        <authorList>
            <person name="Xiong W."/>
            <person name="Schranz E."/>
        </authorList>
    </citation>
    <scope>NUCLEOTIDE SEQUENCE [LARGE SCALE GENOMIC DNA]</scope>
</reference>
<name>A0AAU9P7J0_9ASTR</name>
<comment type="caution">
    <text evidence="1">The sequence shown here is derived from an EMBL/GenBank/DDBJ whole genome shotgun (WGS) entry which is preliminary data.</text>
</comment>
<dbReference type="Proteomes" id="UP001157418">
    <property type="component" value="Unassembled WGS sequence"/>
</dbReference>
<organism evidence="1 2">
    <name type="scientific">Lactuca virosa</name>
    <dbReference type="NCBI Taxonomy" id="75947"/>
    <lineage>
        <taxon>Eukaryota</taxon>
        <taxon>Viridiplantae</taxon>
        <taxon>Streptophyta</taxon>
        <taxon>Embryophyta</taxon>
        <taxon>Tracheophyta</taxon>
        <taxon>Spermatophyta</taxon>
        <taxon>Magnoliopsida</taxon>
        <taxon>eudicotyledons</taxon>
        <taxon>Gunneridae</taxon>
        <taxon>Pentapetalae</taxon>
        <taxon>asterids</taxon>
        <taxon>campanulids</taxon>
        <taxon>Asterales</taxon>
        <taxon>Asteraceae</taxon>
        <taxon>Cichorioideae</taxon>
        <taxon>Cichorieae</taxon>
        <taxon>Lactucinae</taxon>
        <taxon>Lactuca</taxon>
    </lineage>
</organism>
<proteinExistence type="predicted"/>